<accession>A0ABS2INE0</accession>
<reference evidence="1 2" key="1">
    <citation type="submission" date="2021-02" db="EMBL/GenBank/DDBJ databases">
        <authorList>
            <person name="Ra J.-S."/>
        </authorList>
    </citation>
    <scope>NUCLEOTIDE SEQUENCE [LARGE SCALE GENOMIC DNA]</scope>
    <source>
        <strain evidence="1 2">MMS20-R1-14</strain>
    </source>
</reference>
<dbReference type="RefSeq" id="WP_204923659.1">
    <property type="nucleotide sequence ID" value="NZ_JAFEUC010000002.1"/>
</dbReference>
<name>A0ABS2INE0_9ACTN</name>
<protein>
    <submittedName>
        <fullName evidence="1">Uncharacterized protein</fullName>
    </submittedName>
</protein>
<comment type="caution">
    <text evidence="1">The sequence shown here is derived from an EMBL/GenBank/DDBJ whole genome shotgun (WGS) entry which is preliminary data.</text>
</comment>
<gene>
    <name evidence="1" type="ORF">JQX11_04080</name>
</gene>
<evidence type="ECO:0000313" key="1">
    <source>
        <dbReference type="EMBL" id="MBM7075534.1"/>
    </source>
</evidence>
<sequence length="160" mass="17574">MVQGSAEVVDEILRTLDRELPDIAAQIREEITRGRMVKGSKLPESIRQDRQDALTAQRLGRIGKDELAEVPYTDDESLAILCDTLLTLAHSLTANRRALLGLLVDHGVHSGHVTFAQPDETRTAEPSSLQVEGEAGRAEVMFGRVKSLIAPAREEVGSWH</sequence>
<dbReference type="EMBL" id="JAFEUC010000002">
    <property type="protein sequence ID" value="MBM7075534.1"/>
    <property type="molecule type" value="Genomic_DNA"/>
</dbReference>
<organism evidence="1 2">
    <name type="scientific">Micromonospora humida</name>
    <dbReference type="NCBI Taxonomy" id="2809018"/>
    <lineage>
        <taxon>Bacteria</taxon>
        <taxon>Bacillati</taxon>
        <taxon>Actinomycetota</taxon>
        <taxon>Actinomycetes</taxon>
        <taxon>Micromonosporales</taxon>
        <taxon>Micromonosporaceae</taxon>
        <taxon>Micromonospora</taxon>
    </lineage>
</organism>
<keyword evidence="2" id="KW-1185">Reference proteome</keyword>
<proteinExistence type="predicted"/>
<evidence type="ECO:0000313" key="2">
    <source>
        <dbReference type="Proteomes" id="UP001518872"/>
    </source>
</evidence>
<dbReference type="Proteomes" id="UP001518872">
    <property type="component" value="Unassembled WGS sequence"/>
</dbReference>